<proteinExistence type="predicted"/>
<feature type="region of interest" description="Disordered" evidence="1">
    <location>
        <begin position="99"/>
        <end position="119"/>
    </location>
</feature>
<dbReference type="AlphaFoldDB" id="A0A3S3QBI0"/>
<name>A0A3S3QBI0_9MAGN</name>
<dbReference type="Proteomes" id="UP000283530">
    <property type="component" value="Unassembled WGS sequence"/>
</dbReference>
<accession>A0A3S3QBI0</accession>
<gene>
    <name evidence="2" type="ORF">CKAN_01089000</name>
</gene>
<protein>
    <submittedName>
        <fullName evidence="2">Uncharacterized protein</fullName>
    </submittedName>
</protein>
<dbReference type="EMBL" id="QPKB01000004">
    <property type="protein sequence ID" value="RWR82178.1"/>
    <property type="molecule type" value="Genomic_DNA"/>
</dbReference>
<evidence type="ECO:0000313" key="2">
    <source>
        <dbReference type="EMBL" id="RWR82178.1"/>
    </source>
</evidence>
<organism evidence="2 3">
    <name type="scientific">Cinnamomum micranthum f. kanehirae</name>
    <dbReference type="NCBI Taxonomy" id="337451"/>
    <lineage>
        <taxon>Eukaryota</taxon>
        <taxon>Viridiplantae</taxon>
        <taxon>Streptophyta</taxon>
        <taxon>Embryophyta</taxon>
        <taxon>Tracheophyta</taxon>
        <taxon>Spermatophyta</taxon>
        <taxon>Magnoliopsida</taxon>
        <taxon>Magnoliidae</taxon>
        <taxon>Laurales</taxon>
        <taxon>Lauraceae</taxon>
        <taxon>Cinnamomum</taxon>
    </lineage>
</organism>
<evidence type="ECO:0000313" key="3">
    <source>
        <dbReference type="Proteomes" id="UP000283530"/>
    </source>
</evidence>
<keyword evidence="3" id="KW-1185">Reference proteome</keyword>
<dbReference type="OrthoDB" id="10656442at2759"/>
<comment type="caution">
    <text evidence="2">The sequence shown here is derived from an EMBL/GenBank/DDBJ whole genome shotgun (WGS) entry which is preliminary data.</text>
</comment>
<evidence type="ECO:0000256" key="1">
    <source>
        <dbReference type="SAM" id="MobiDB-lite"/>
    </source>
</evidence>
<reference evidence="2 3" key="1">
    <citation type="journal article" date="2019" name="Nat. Plants">
        <title>Stout camphor tree genome fills gaps in understanding of flowering plant genome evolution.</title>
        <authorList>
            <person name="Chaw S.M."/>
            <person name="Liu Y.C."/>
            <person name="Wu Y.W."/>
            <person name="Wang H.Y."/>
            <person name="Lin C.I."/>
            <person name="Wu C.S."/>
            <person name="Ke H.M."/>
            <person name="Chang L.Y."/>
            <person name="Hsu C.Y."/>
            <person name="Yang H.T."/>
            <person name="Sudianto E."/>
            <person name="Hsu M.H."/>
            <person name="Wu K.P."/>
            <person name="Wang L.N."/>
            <person name="Leebens-Mack J.H."/>
            <person name="Tsai I.J."/>
        </authorList>
    </citation>
    <scope>NUCLEOTIDE SEQUENCE [LARGE SCALE GENOMIC DNA]</scope>
    <source>
        <strain evidence="3">cv. Chaw 1501</strain>
        <tissue evidence="2">Young leaves</tissue>
    </source>
</reference>
<sequence>MQLNISTVDPNHLSIDPLCSISGQESHQWGHILRLPQPPQRTNIHHPLHVLLRLTSKEHVGGDRSRSHAIRRDLGPLQLLRQYLRHRLHSRLRRRVRRVPGAERPYQRRREADDPPTSAAHQAVGCLLGTEEGAFDVDGEDVVPVLLGGGGDGGVLGVEDAGAVDEDVGLGGEGGLGMVEEGFDLGGDGDVGLEGDGAGGGWGGADLGGEEVGLGRAGGVVEDEVGAERSEVEGDGAADAAGGAGYDGDAALERVGGA</sequence>
<feature type="region of interest" description="Disordered" evidence="1">
    <location>
        <begin position="226"/>
        <end position="247"/>
    </location>
</feature>